<protein>
    <submittedName>
        <fullName evidence="1">Uncharacterized protein</fullName>
    </submittedName>
</protein>
<sequence length="216" mass="23678">MADFLSGNNFPNTGSNINAGNRTNSGLSTQIIIKVFNSPVGALQNLGVTQTRGLQRISEIGTDGVIEIVPNSATQYELSATRIVFDQLRLPESFSRGFRFIAAQRIPFDIDIIDISGTDPNSISDNNENNVVMTYKNCWFSRYETPYAADNYIITETASMWCETAYLVQVGRDGSLRPVDRQTDGAGVEEDVNYGRRLGSLDAAGLIQSLFEGETA</sequence>
<evidence type="ECO:0000313" key="1">
    <source>
        <dbReference type="EMBL" id="KKL98111.1"/>
    </source>
</evidence>
<comment type="caution">
    <text evidence="1">The sequence shown here is derived from an EMBL/GenBank/DDBJ whole genome shotgun (WGS) entry which is preliminary data.</text>
</comment>
<name>A0A0F9H557_9ZZZZ</name>
<reference evidence="1" key="1">
    <citation type="journal article" date="2015" name="Nature">
        <title>Complex archaea that bridge the gap between prokaryotes and eukaryotes.</title>
        <authorList>
            <person name="Spang A."/>
            <person name="Saw J.H."/>
            <person name="Jorgensen S.L."/>
            <person name="Zaremba-Niedzwiedzka K."/>
            <person name="Martijn J."/>
            <person name="Lind A.E."/>
            <person name="van Eijk R."/>
            <person name="Schleper C."/>
            <person name="Guy L."/>
            <person name="Ettema T.J."/>
        </authorList>
    </citation>
    <scope>NUCLEOTIDE SEQUENCE</scope>
</reference>
<accession>A0A0F9H557</accession>
<dbReference type="InterPro" id="IPR058640">
    <property type="entry name" value="Phi812_tail_tube"/>
</dbReference>
<proteinExistence type="predicted"/>
<organism evidence="1">
    <name type="scientific">marine sediment metagenome</name>
    <dbReference type="NCBI Taxonomy" id="412755"/>
    <lineage>
        <taxon>unclassified sequences</taxon>
        <taxon>metagenomes</taxon>
        <taxon>ecological metagenomes</taxon>
    </lineage>
</organism>
<gene>
    <name evidence="1" type="ORF">LCGC14_1827720</name>
</gene>
<dbReference type="EMBL" id="LAZR01017999">
    <property type="protein sequence ID" value="KKL98111.1"/>
    <property type="molecule type" value="Genomic_DNA"/>
</dbReference>
<dbReference type="Pfam" id="PF26461">
    <property type="entry name" value="Phi812_tail_tube"/>
    <property type="match status" value="1"/>
</dbReference>
<dbReference type="AlphaFoldDB" id="A0A0F9H557"/>